<dbReference type="AlphaFoldDB" id="A0A2A7AVI9"/>
<accession>A0A2A7AVI9</accession>
<name>A0A2A7AVI9_9FIRM</name>
<proteinExistence type="predicted"/>
<evidence type="ECO:0000313" key="1">
    <source>
        <dbReference type="EMBL" id="PDX83048.1"/>
    </source>
</evidence>
<evidence type="ECO:0000313" key="2">
    <source>
        <dbReference type="Proteomes" id="UP000220480"/>
    </source>
</evidence>
<dbReference type="Proteomes" id="UP000220480">
    <property type="component" value="Unassembled WGS sequence"/>
</dbReference>
<reference evidence="1 2" key="1">
    <citation type="journal article" date="2017" name="Front. Microbiol.">
        <title>New Insights into the Diversity of the Genus Faecalibacterium.</title>
        <authorList>
            <person name="Benevides L."/>
            <person name="Burman S."/>
            <person name="Martin R."/>
            <person name="Robert V."/>
            <person name="Thomas M."/>
            <person name="Miquel S."/>
            <person name="Chain F."/>
            <person name="Sokol H."/>
            <person name="Bermudez-Humaran L.G."/>
            <person name="Morrison M."/>
            <person name="Langella P."/>
            <person name="Azevedo V.A."/>
            <person name="Chatel J.M."/>
            <person name="Soares S."/>
        </authorList>
    </citation>
    <scope>NUCLEOTIDE SEQUENCE [LARGE SCALE GENOMIC DNA]</scope>
    <source>
        <strain evidence="1 2">CNCM I 4644</strain>
    </source>
</reference>
<gene>
    <name evidence="1" type="ORF">CGS59_13115</name>
</gene>
<organism evidence="1 2">
    <name type="scientific">Faecalibacterium prausnitzii</name>
    <dbReference type="NCBI Taxonomy" id="853"/>
    <lineage>
        <taxon>Bacteria</taxon>
        <taxon>Bacillati</taxon>
        <taxon>Bacillota</taxon>
        <taxon>Clostridia</taxon>
        <taxon>Eubacteriales</taxon>
        <taxon>Oscillospiraceae</taxon>
        <taxon>Faecalibacterium</taxon>
    </lineage>
</organism>
<comment type="caution">
    <text evidence="1">The sequence shown here is derived from an EMBL/GenBank/DDBJ whole genome shotgun (WGS) entry which is preliminary data.</text>
</comment>
<dbReference type="EMBL" id="NMTZ01000027">
    <property type="protein sequence ID" value="PDX83048.1"/>
    <property type="molecule type" value="Genomic_DNA"/>
</dbReference>
<sequence>MTGGWDRLTPEGEKFFRQIDELQDKEVFVGFQAGKVTDDRGVDMAQIAMWNELGTSTAPSRPFLRKSVDENADPINAMCAQQLKSITAGGTAEQSLKQIGVFGVGLVQEKIESGSYEPNAPSTIRKKKSDKPLIDTGRMRQSVKYVIRKKGSG</sequence>
<protein>
    <submittedName>
        <fullName evidence="1">Uncharacterized protein</fullName>
    </submittedName>
</protein>